<proteinExistence type="predicted"/>
<comment type="caution">
    <text evidence="2">The sequence shown here is derived from an EMBL/GenBank/DDBJ whole genome shotgun (WGS) entry which is preliminary data.</text>
</comment>
<organism evidence="2 3">
    <name type="scientific">Brucella intermedia</name>
    <dbReference type="NCBI Taxonomy" id="94625"/>
    <lineage>
        <taxon>Bacteria</taxon>
        <taxon>Pseudomonadati</taxon>
        <taxon>Pseudomonadota</taxon>
        <taxon>Alphaproteobacteria</taxon>
        <taxon>Hyphomicrobiales</taxon>
        <taxon>Brucellaceae</taxon>
        <taxon>Brucella/Ochrobactrum group</taxon>
        <taxon>Brucella</taxon>
    </lineage>
</organism>
<feature type="transmembrane region" description="Helical" evidence="1">
    <location>
        <begin position="16"/>
        <end position="36"/>
    </location>
</feature>
<dbReference type="Proteomes" id="UP000551563">
    <property type="component" value="Unassembled WGS sequence"/>
</dbReference>
<gene>
    <name evidence="2" type="ORF">GXX48_09405</name>
</gene>
<evidence type="ECO:0000313" key="2">
    <source>
        <dbReference type="EMBL" id="HHV67841.1"/>
    </source>
</evidence>
<dbReference type="EMBL" id="DUMN01000279">
    <property type="protein sequence ID" value="HHV67841.1"/>
    <property type="molecule type" value="Genomic_DNA"/>
</dbReference>
<dbReference type="AlphaFoldDB" id="A0A7V6PBK0"/>
<evidence type="ECO:0000256" key="1">
    <source>
        <dbReference type="SAM" id="Phobius"/>
    </source>
</evidence>
<evidence type="ECO:0000313" key="3">
    <source>
        <dbReference type="Proteomes" id="UP000551563"/>
    </source>
</evidence>
<keyword evidence="1" id="KW-0472">Membrane</keyword>
<name>A0A7V6PBK0_9HYPH</name>
<keyword evidence="1" id="KW-1133">Transmembrane helix</keyword>
<keyword evidence="1" id="KW-0812">Transmembrane</keyword>
<protein>
    <submittedName>
        <fullName evidence="2">Coiled-coil domain-containing protein 22</fullName>
    </submittedName>
</protein>
<reference evidence="2 3" key="1">
    <citation type="journal article" date="2020" name="Biotechnol. Biofuels">
        <title>New insights from the biogas microbiome by comprehensive genome-resolved metagenomics of nearly 1600 species originating from multiple anaerobic digesters.</title>
        <authorList>
            <person name="Campanaro S."/>
            <person name="Treu L."/>
            <person name="Rodriguez-R L.M."/>
            <person name="Kovalovszki A."/>
            <person name="Ziels R.M."/>
            <person name="Maus I."/>
            <person name="Zhu X."/>
            <person name="Kougias P.G."/>
            <person name="Basile A."/>
            <person name="Luo G."/>
            <person name="Schluter A."/>
            <person name="Konstantinidis K.T."/>
            <person name="Angelidaki I."/>
        </authorList>
    </citation>
    <scope>NUCLEOTIDE SEQUENCE [LARGE SCALE GENOMIC DNA]</scope>
    <source>
        <strain evidence="2">AS04akNAM_66</strain>
    </source>
</reference>
<feature type="transmembrane region" description="Helical" evidence="1">
    <location>
        <begin position="72"/>
        <end position="90"/>
    </location>
</feature>
<accession>A0A7V6PBK0</accession>
<sequence length="306" mass="35306">MTENAEIPHKKTKKSITIWVLSAISLVYIGIVYLLIKETETCAGTAISANWFKGFWDQYLGCRSVNELGDTLAGAFAPVAFLWLMGAVFIQSQELKAQREELDETQEVMRAQLKVSLQQVEETKASTQLFKKQTEILEKEQRLRDQKEADLVFDAKLENLFKFCNNISKLNVIWLKASKDHTSIQTLHSDDSFVFFWPRKGFPSADDLLKQINKGLLNVLEAVETIPLEDEFQWEWESPSDAKIFLEHLRLLCEEPVPLSAAYEVKRNALPIGYCYYQLKELNSLMRKKNKRSKTIKMPKIKLDHP</sequence>